<evidence type="ECO:0000256" key="10">
    <source>
        <dbReference type="ARBA" id="ARBA00025287"/>
    </source>
</evidence>
<reference evidence="16 17" key="1">
    <citation type="submission" date="2018-04" db="EMBL/GenBank/DDBJ databases">
        <authorList>
            <person name="Huttner S."/>
            <person name="Dainat J."/>
        </authorList>
    </citation>
    <scope>NUCLEOTIDE SEQUENCE [LARGE SCALE GENOMIC DNA]</scope>
</reference>
<evidence type="ECO:0000256" key="1">
    <source>
        <dbReference type="ARBA" id="ARBA00000971"/>
    </source>
</evidence>
<organism evidence="16 17">
    <name type="scientific">Thermothielavioides terrestris</name>
    <dbReference type="NCBI Taxonomy" id="2587410"/>
    <lineage>
        <taxon>Eukaryota</taxon>
        <taxon>Fungi</taxon>
        <taxon>Dikarya</taxon>
        <taxon>Ascomycota</taxon>
        <taxon>Pezizomycotina</taxon>
        <taxon>Sordariomycetes</taxon>
        <taxon>Sordariomycetidae</taxon>
        <taxon>Sordariales</taxon>
        <taxon>Chaetomiaceae</taxon>
        <taxon>Thermothielavioides</taxon>
    </lineage>
</organism>
<dbReference type="Gene3D" id="3.30.2080.10">
    <property type="entry name" value="GH92 mannosidase domain"/>
    <property type="match status" value="1"/>
</dbReference>
<dbReference type="Pfam" id="PF03095">
    <property type="entry name" value="PTPA"/>
    <property type="match status" value="1"/>
</dbReference>
<dbReference type="InterPro" id="IPR001214">
    <property type="entry name" value="SET_dom"/>
</dbReference>
<dbReference type="InterPro" id="IPR037218">
    <property type="entry name" value="PTPA_sf"/>
</dbReference>
<feature type="region of interest" description="Disordered" evidence="14">
    <location>
        <begin position="729"/>
        <end position="767"/>
    </location>
</feature>
<feature type="region of interest" description="Disordered" evidence="14">
    <location>
        <begin position="176"/>
        <end position="218"/>
    </location>
</feature>
<dbReference type="Proteomes" id="UP000289323">
    <property type="component" value="Unassembled WGS sequence"/>
</dbReference>
<keyword evidence="8" id="KW-0413">Isomerase</keyword>
<evidence type="ECO:0000256" key="11">
    <source>
        <dbReference type="ARBA" id="ARBA00040073"/>
    </source>
</evidence>
<evidence type="ECO:0000256" key="3">
    <source>
        <dbReference type="ARBA" id="ARBA00004496"/>
    </source>
</evidence>
<dbReference type="FunFam" id="1.20.120.1150:FF:000003">
    <property type="entry name" value="Serine/threonine-protein phosphatase 2A activator"/>
    <property type="match status" value="1"/>
</dbReference>
<accession>A0A446BWD3</accession>
<dbReference type="Gene3D" id="1.20.1610.10">
    <property type="entry name" value="alpha-1,2-mannosidases domains"/>
    <property type="match status" value="1"/>
</dbReference>
<evidence type="ECO:0000256" key="9">
    <source>
        <dbReference type="ARBA" id="ARBA00023242"/>
    </source>
</evidence>
<evidence type="ECO:0000256" key="7">
    <source>
        <dbReference type="ARBA" id="ARBA00023110"/>
    </source>
</evidence>
<dbReference type="Gene3D" id="2.170.270.10">
    <property type="entry name" value="SET domain"/>
    <property type="match status" value="1"/>
</dbReference>
<dbReference type="Gene3D" id="1.20.120.1150">
    <property type="match status" value="1"/>
</dbReference>
<feature type="domain" description="SET" evidence="15">
    <location>
        <begin position="67"/>
        <end position="264"/>
    </location>
</feature>
<dbReference type="GO" id="GO:0005634">
    <property type="term" value="C:nucleus"/>
    <property type="evidence" value="ECO:0007669"/>
    <property type="project" value="UniProtKB-SubCell"/>
</dbReference>
<dbReference type="EC" id="5.2.1.8" evidence="5"/>
<evidence type="ECO:0000313" key="17">
    <source>
        <dbReference type="Proteomes" id="UP000289323"/>
    </source>
</evidence>
<dbReference type="Pfam" id="PF17678">
    <property type="entry name" value="Glyco_hydro_92N"/>
    <property type="match status" value="1"/>
</dbReference>
<evidence type="ECO:0000256" key="5">
    <source>
        <dbReference type="ARBA" id="ARBA00013194"/>
    </source>
</evidence>
<feature type="region of interest" description="Disordered" evidence="14">
    <location>
        <begin position="111"/>
        <end position="141"/>
    </location>
</feature>
<comment type="similarity">
    <text evidence="4">Belongs to the PTPA-type PPIase family.</text>
</comment>
<dbReference type="SUPFAM" id="SSF140984">
    <property type="entry name" value="PTPA-like"/>
    <property type="match status" value="1"/>
</dbReference>
<evidence type="ECO:0000256" key="14">
    <source>
        <dbReference type="SAM" id="MobiDB-lite"/>
    </source>
</evidence>
<dbReference type="NCBIfam" id="TIGR01180">
    <property type="entry name" value="aman2_put"/>
    <property type="match status" value="1"/>
</dbReference>
<keyword evidence="9" id="KW-0539">Nucleus</keyword>
<dbReference type="InterPro" id="IPR005887">
    <property type="entry name" value="GH92_a_mannosidase_put"/>
</dbReference>
<dbReference type="GO" id="GO:0005975">
    <property type="term" value="P:carbohydrate metabolic process"/>
    <property type="evidence" value="ECO:0007669"/>
    <property type="project" value="InterPro"/>
</dbReference>
<dbReference type="PROSITE" id="PS50280">
    <property type="entry name" value="SET"/>
    <property type="match status" value="1"/>
</dbReference>
<dbReference type="FunFam" id="1.20.1610.10:FF:000002">
    <property type="entry name" value="Alpha-1,2-mannosidase family protein"/>
    <property type="match status" value="1"/>
</dbReference>
<dbReference type="FunFam" id="1.20.1050.60:FF:000002">
    <property type="entry name" value="Glycosyl hydrolase family 92"/>
    <property type="match status" value="1"/>
</dbReference>
<dbReference type="InterPro" id="IPR041371">
    <property type="entry name" value="GH92_N"/>
</dbReference>
<comment type="subcellular location">
    <subcellularLocation>
        <location evidence="3">Cytoplasm</location>
    </subcellularLocation>
    <subcellularLocation>
        <location evidence="2">Nucleus</location>
    </subcellularLocation>
</comment>
<comment type="function">
    <text evidence="10">PPIases accelerate the folding of proteins. It catalyzes the cis-trans isomerization of proline imidic peptide bonds in oligopeptides. Acts as a regulatory subunit for PP2A-like phosphatases modulating their activity or substrate specificity, probably by inducing a conformational change in the catalytic subunit, a direct target of the PPIase. Can reactivate inactive phosphatase PP2A-phosphatase methylesterase complexes (PP2Ai) in presence of ATP and Mg(2+) by dissociating the inactive form from the complex.</text>
</comment>
<proteinExistence type="inferred from homology"/>
<dbReference type="InterPro" id="IPR014718">
    <property type="entry name" value="GH-type_carb-bd"/>
</dbReference>
<dbReference type="SUPFAM" id="SSF48208">
    <property type="entry name" value="Six-hairpin glycosidases"/>
    <property type="match status" value="1"/>
</dbReference>
<gene>
    <name evidence="16" type="ORF">TT172_LOCUS9247</name>
</gene>
<dbReference type="GO" id="GO:0006516">
    <property type="term" value="P:glycoprotein catabolic process"/>
    <property type="evidence" value="ECO:0007669"/>
    <property type="project" value="TreeGrafter"/>
</dbReference>
<evidence type="ECO:0000256" key="13">
    <source>
        <dbReference type="ARBA" id="ARBA00042528"/>
    </source>
</evidence>
<keyword evidence="7" id="KW-0697">Rotamase</keyword>
<feature type="region of interest" description="Disordered" evidence="14">
    <location>
        <begin position="1706"/>
        <end position="1733"/>
    </location>
</feature>
<name>A0A446BWD3_9PEZI</name>
<feature type="region of interest" description="Disordered" evidence="14">
    <location>
        <begin position="820"/>
        <end position="840"/>
    </location>
</feature>
<dbReference type="InterPro" id="IPR008928">
    <property type="entry name" value="6-hairpin_glycosidase_sf"/>
</dbReference>
<feature type="compositionally biased region" description="Basic and acidic residues" evidence="14">
    <location>
        <begin position="1721"/>
        <end position="1733"/>
    </location>
</feature>
<evidence type="ECO:0000256" key="2">
    <source>
        <dbReference type="ARBA" id="ARBA00004123"/>
    </source>
</evidence>
<dbReference type="Pfam" id="PF07971">
    <property type="entry name" value="Glyco_hydro_92"/>
    <property type="match status" value="1"/>
</dbReference>
<dbReference type="InterPro" id="IPR004327">
    <property type="entry name" value="Phstyr_phstse_ac"/>
</dbReference>
<feature type="compositionally biased region" description="Low complexity" evidence="14">
    <location>
        <begin position="295"/>
        <end position="310"/>
    </location>
</feature>
<dbReference type="EMBL" id="OUUZ01000018">
    <property type="protein sequence ID" value="SPQ26828.1"/>
    <property type="molecule type" value="Genomic_DNA"/>
</dbReference>
<dbReference type="Gene3D" id="2.70.98.10">
    <property type="match status" value="1"/>
</dbReference>
<dbReference type="InterPro" id="IPR043170">
    <property type="entry name" value="PTPA_C_lid"/>
</dbReference>
<evidence type="ECO:0000313" key="16">
    <source>
        <dbReference type="EMBL" id="SPQ26828.1"/>
    </source>
</evidence>
<dbReference type="InterPro" id="IPR050883">
    <property type="entry name" value="PNGase"/>
</dbReference>
<dbReference type="GO" id="GO:0003755">
    <property type="term" value="F:peptidyl-prolyl cis-trans isomerase activity"/>
    <property type="evidence" value="ECO:0007669"/>
    <property type="project" value="UniProtKB-KW"/>
</dbReference>
<evidence type="ECO:0000256" key="8">
    <source>
        <dbReference type="ARBA" id="ARBA00023235"/>
    </source>
</evidence>
<dbReference type="SUPFAM" id="SSF82199">
    <property type="entry name" value="SET domain"/>
    <property type="match status" value="1"/>
</dbReference>
<feature type="compositionally biased region" description="Polar residues" evidence="14">
    <location>
        <begin position="261"/>
        <end position="275"/>
    </location>
</feature>
<dbReference type="GO" id="GO:0030246">
    <property type="term" value="F:carbohydrate binding"/>
    <property type="evidence" value="ECO:0007669"/>
    <property type="project" value="InterPro"/>
</dbReference>
<evidence type="ECO:0000256" key="4">
    <source>
        <dbReference type="ARBA" id="ARBA00011019"/>
    </source>
</evidence>
<evidence type="ECO:0000256" key="6">
    <source>
        <dbReference type="ARBA" id="ARBA00022490"/>
    </source>
</evidence>
<dbReference type="PANTHER" id="PTHR12143:SF42">
    <property type="entry name" value="PUTATIVE SUBFAMILY (AFU_ORTHOLOGUE AFUA_6G13760)-RELATED"/>
    <property type="match status" value="1"/>
</dbReference>
<dbReference type="GO" id="GO:0005829">
    <property type="term" value="C:cytosol"/>
    <property type="evidence" value="ECO:0007669"/>
    <property type="project" value="TreeGrafter"/>
</dbReference>
<dbReference type="InterPro" id="IPR012939">
    <property type="entry name" value="Glyco_hydro_92"/>
</dbReference>
<dbReference type="GO" id="GO:0000224">
    <property type="term" value="F:peptide-N4-(N-acetyl-beta-glucosaminyl)asparagine amidase activity"/>
    <property type="evidence" value="ECO:0007669"/>
    <property type="project" value="TreeGrafter"/>
</dbReference>
<evidence type="ECO:0000256" key="12">
    <source>
        <dbReference type="ARBA" id="ARBA00041577"/>
    </source>
</evidence>
<feature type="region of interest" description="Disordered" evidence="14">
    <location>
        <begin position="365"/>
        <end position="419"/>
    </location>
</feature>
<dbReference type="FunFam" id="2.70.98.10:FF:000010">
    <property type="entry name" value="Alpha-1,2-mannosidase family protein"/>
    <property type="match status" value="1"/>
</dbReference>
<keyword evidence="6" id="KW-0963">Cytoplasm</keyword>
<protein>
    <recommendedName>
        <fullName evidence="11">Serine/threonine-protein phosphatase 2A activator 1</fullName>
        <ecNumber evidence="5">5.2.1.8</ecNumber>
    </recommendedName>
    <alternativeName>
        <fullName evidence="12">Peptidyl-prolyl cis-trans isomerase PTPA-1</fullName>
    </alternativeName>
    <alternativeName>
        <fullName evidence="13">Phosphotyrosyl phosphatase activator 1</fullName>
    </alternativeName>
</protein>
<dbReference type="InterPro" id="IPR046341">
    <property type="entry name" value="SET_dom_sf"/>
</dbReference>
<sequence length="1733" mass="188896">MGSKAKTQPSQPPVPANWPAHIRYLTRASYSPYLTPAHLRALRTRPAADPSDPVLEIPRNLKPGPCPSVRIVPIIDPNHPAYGQAGLFATRDLAPGELILPYLGEVHVGTPPFGRQPSGSDGRDNMYCNRGGGGGGDDDVDNYDYAASDYDLWLDRDADLAVDAARAGNEARFINDYRGVPLPQPQPQPQPRLEGLGRAQGRDGGRSGGRPQRRRPNAEFRVVWDPRVGERCMAVFVLPAGKRAVGRARTVGIARGEEVLPSNSHPHQPAVSNGPPSAASPAIERLATPNHSLDPPSTTPKSTTTPAIPSFPGLAVLSPSKSHTFRPPIKQIHTGADLPHFLSSLAYRDIGLFLLQLNRALCPRIQPQHPESGDGNDTGKTDATDNTSSTRPPPEAGAGAGAGGRRRPKVRTFPLDAVLPGTAEPPAVVRLRDMLRALEEMVSEAPPEPGPRRFGNPSFRRWHALLAERVDGLLTDAVGGIVAGLGWGTAEKEEEEEEEREGEKEKEQGWLGEVKAYLLGAFGSAQRLDYGTGHELSFLAFLGALWKLGVFGAGGGDGREDGEVERRVVLGVFEPYFKVVRRLILTYNLEPAGSHGVWGLDDHSFLPYIFGSAQFTRPITEAEPMPLEGSVPGAPRPSDVTKPAQVELYRGSNMYFSAIGFINDVKKGPFWEHSPILFDVSGIKDGWGKINKGMIKMFNAEVLSKFPVVQHFPFGSLFSWDLDPEAAAPATTKNPTPTANIGTASNTYTTTSCASTTPSAPPRYSAARTTLRTASIAPATSSTARYPGQLTPGSASMARESRADYYQALAQQHLSAGRSGFAAQLSRPHTGRRRKGGGGGTARWVVYDGPAANHQFVFGWLSLVEPSFAACGRAGGRREPCRSPCRRAAAVMATLLLRSLPRRSRLLVCALLTIYLVLLLPRSGSRSGASLLSFLGFGRPRFDVLDFVDPLIGTANGGHVFPGATLPYGMAKPVADTQSHENAAGFVTDENPIAGFSHLHDSGTGGQPSMGNFPLFVHPGCPDDDFAKCAYSVMHRPTNRVPDSVFAAPGYFRINLTNTVQAEMTATAHAALYRFGFSGNATVDVYTTDLDPPLHGVPYSPLVLVDLVDLMNSRSAGSMRVDPATGRVVGHGRYLPSFGAGTYRAFFCADFRGAAIRRTGTFVSNNATEEPKSLDGVGPGFHVPTGSAGVWLQFEPPANNSLLARVGVSFVSVDRACENAEREIGDWHFERVESDARKAWRRKLAAVEVDATGVSEELQTTFWSGLYRTMLSPQNYTGENPLWNSSEPYYDSFYCIWDSFRAQHPLLTIIDPAAQTEMVRALIDIYRHEGKLPDCRMSFCKGFTQGGSNADVVIADAFIKNLTEGVDWDAAYEAVVSDAEVEPKDWGVEGRGNLVSWHNVGYIPWDDTDKNGTGPASRSISRGVEYAYDDYCISLLAAGLNRTADAIKYHRRGANWRNYWNPDQRDTYKDRTGAVKQTAFQGFLQPRLLNGTFHYQAPRACSPVQDMHSCYYDTGLDTYEGSPWLYSFYAPHDMATLVRLMGGPAAFAERLRFFHTSGIAYMGNEQAFLPVFQFHYAGRPALSSFFTHAYIPRLFNASAAGIPGNDDCAMGAFSAFAMMGFFPVAGQDVYLLTAPFFPEVRLRARADGRWAVIRVVSGFDPEQGRRIYIQRARLNGKVYTKNWITHEFFVKGGLLELWVGEEEGDWGTAEGDLPPSYYPDGWDKHGSEGEDEF</sequence>
<dbReference type="CDD" id="cd04087">
    <property type="entry name" value="PTPA"/>
    <property type="match status" value="1"/>
</dbReference>
<dbReference type="GO" id="GO:0019211">
    <property type="term" value="F:phosphatase activator activity"/>
    <property type="evidence" value="ECO:0007669"/>
    <property type="project" value="InterPro"/>
</dbReference>
<evidence type="ECO:0000259" key="15">
    <source>
        <dbReference type="PROSITE" id="PS50280"/>
    </source>
</evidence>
<feature type="compositionally biased region" description="Low complexity" evidence="14">
    <location>
        <begin position="729"/>
        <end position="758"/>
    </location>
</feature>
<dbReference type="Gene3D" id="1.20.1050.60">
    <property type="entry name" value="alpha-1,2-mannosidase"/>
    <property type="match status" value="1"/>
</dbReference>
<comment type="catalytic activity">
    <reaction evidence="1">
        <text>[protein]-peptidylproline (omega=180) = [protein]-peptidylproline (omega=0)</text>
        <dbReference type="Rhea" id="RHEA:16237"/>
        <dbReference type="Rhea" id="RHEA-COMP:10747"/>
        <dbReference type="Rhea" id="RHEA-COMP:10748"/>
        <dbReference type="ChEBI" id="CHEBI:83833"/>
        <dbReference type="ChEBI" id="CHEBI:83834"/>
        <dbReference type="EC" id="5.2.1.8"/>
    </reaction>
</comment>
<feature type="region of interest" description="Disordered" evidence="14">
    <location>
        <begin position="258"/>
        <end position="315"/>
    </location>
</feature>
<dbReference type="PANTHER" id="PTHR12143">
    <property type="entry name" value="PEPTIDE N-GLYCANASE PNGASE -RELATED"/>
    <property type="match status" value="1"/>
</dbReference>